<evidence type="ECO:0000313" key="2">
    <source>
        <dbReference type="Proteomes" id="UP001500897"/>
    </source>
</evidence>
<reference evidence="1 2" key="1">
    <citation type="journal article" date="2019" name="Int. J. Syst. Evol. Microbiol.">
        <title>The Global Catalogue of Microorganisms (GCM) 10K type strain sequencing project: providing services to taxonomists for standard genome sequencing and annotation.</title>
        <authorList>
            <consortium name="The Broad Institute Genomics Platform"/>
            <consortium name="The Broad Institute Genome Sequencing Center for Infectious Disease"/>
            <person name="Wu L."/>
            <person name="Ma J."/>
        </authorList>
    </citation>
    <scope>NUCLEOTIDE SEQUENCE [LARGE SCALE GENOMIC DNA]</scope>
    <source>
        <strain evidence="1 2">JCM 14559</strain>
    </source>
</reference>
<proteinExistence type="predicted"/>
<sequence>MAQTRTTLGIGAYTLLPPLRKTVGTTEDRIFTSAGSNCCPFKGRNDGNAVRTAGAPRSVITPPRGGPDVRYEPGAQHLTALLPLQGVVTMCFAIGFSAMAHALLPLHGVLGTLCMGVSSDWLCPVIGGDQV</sequence>
<gene>
    <name evidence="1" type="ORF">GCM10009759_78870</name>
</gene>
<protein>
    <submittedName>
        <fullName evidence="1">Uncharacterized protein</fullName>
    </submittedName>
</protein>
<name>A0ABN2YFJ1_9ACTN</name>
<evidence type="ECO:0000313" key="1">
    <source>
        <dbReference type="EMBL" id="GAA2126454.1"/>
    </source>
</evidence>
<comment type="caution">
    <text evidence="1">The sequence shown here is derived from an EMBL/GenBank/DDBJ whole genome shotgun (WGS) entry which is preliminary data.</text>
</comment>
<organism evidence="1 2">
    <name type="scientific">Kitasatospora saccharophila</name>
    <dbReference type="NCBI Taxonomy" id="407973"/>
    <lineage>
        <taxon>Bacteria</taxon>
        <taxon>Bacillati</taxon>
        <taxon>Actinomycetota</taxon>
        <taxon>Actinomycetes</taxon>
        <taxon>Kitasatosporales</taxon>
        <taxon>Streptomycetaceae</taxon>
        <taxon>Kitasatospora</taxon>
    </lineage>
</organism>
<accession>A0ABN2YFJ1</accession>
<dbReference type="Proteomes" id="UP001500897">
    <property type="component" value="Unassembled WGS sequence"/>
</dbReference>
<keyword evidence="2" id="KW-1185">Reference proteome</keyword>
<dbReference type="EMBL" id="BAAANS010000122">
    <property type="protein sequence ID" value="GAA2126454.1"/>
    <property type="molecule type" value="Genomic_DNA"/>
</dbReference>